<name>A0A6I9QX32_ELAGV</name>
<keyword evidence="6 11" id="KW-0863">Zinc-finger</keyword>
<evidence type="ECO:0000313" key="15">
    <source>
        <dbReference type="Proteomes" id="UP000504607"/>
    </source>
</evidence>
<keyword evidence="8 16" id="KW-0378">Hydrolase</keyword>
<proteinExistence type="inferred from homology"/>
<organism evidence="15 16">
    <name type="scientific">Elaeis guineensis var. tenera</name>
    <name type="common">Oil palm</name>
    <dbReference type="NCBI Taxonomy" id="51953"/>
    <lineage>
        <taxon>Eukaryota</taxon>
        <taxon>Viridiplantae</taxon>
        <taxon>Streptophyta</taxon>
        <taxon>Embryophyta</taxon>
        <taxon>Tracheophyta</taxon>
        <taxon>Spermatophyta</taxon>
        <taxon>Magnoliopsida</taxon>
        <taxon>Liliopsida</taxon>
        <taxon>Arecaceae</taxon>
        <taxon>Arecoideae</taxon>
        <taxon>Cocoseae</taxon>
        <taxon>Elaeidinae</taxon>
        <taxon>Elaeis</taxon>
    </lineage>
</organism>
<dbReference type="FunCoup" id="A0A6I9QX32">
    <property type="interactions" value="10"/>
</dbReference>
<evidence type="ECO:0000256" key="7">
    <source>
        <dbReference type="ARBA" id="ARBA00022786"/>
    </source>
</evidence>
<keyword evidence="4" id="KW-0645">Protease</keyword>
<dbReference type="InterPro" id="IPR028889">
    <property type="entry name" value="USP"/>
</dbReference>
<dbReference type="Pfam" id="PF01753">
    <property type="entry name" value="zf-MYND"/>
    <property type="match status" value="1"/>
</dbReference>
<evidence type="ECO:0000256" key="3">
    <source>
        <dbReference type="ARBA" id="ARBA00012759"/>
    </source>
</evidence>
<dbReference type="RefSeq" id="XP_010916667.1">
    <property type="nucleotide sequence ID" value="XM_010918365.3"/>
</dbReference>
<feature type="domain" description="USP" evidence="13">
    <location>
        <begin position="519"/>
        <end position="829"/>
    </location>
</feature>
<evidence type="ECO:0000313" key="16">
    <source>
        <dbReference type="RefSeq" id="XP_010916667.1"/>
    </source>
</evidence>
<dbReference type="EC" id="3.4.19.12" evidence="3"/>
<evidence type="ECO:0000256" key="2">
    <source>
        <dbReference type="ARBA" id="ARBA00009085"/>
    </source>
</evidence>
<accession>A0A6I9QX32</accession>
<evidence type="ECO:0000256" key="12">
    <source>
        <dbReference type="SAM" id="MobiDB-lite"/>
    </source>
</evidence>
<evidence type="ECO:0000256" key="6">
    <source>
        <dbReference type="ARBA" id="ARBA00022771"/>
    </source>
</evidence>
<keyword evidence="9" id="KW-0788">Thiol protease</keyword>
<dbReference type="GeneID" id="105041399"/>
<keyword evidence="5" id="KW-0479">Metal-binding</keyword>
<dbReference type="InterPro" id="IPR002893">
    <property type="entry name" value="Znf_MYND"/>
</dbReference>
<dbReference type="Gene3D" id="6.10.140.2220">
    <property type="match status" value="1"/>
</dbReference>
<reference evidence="16" key="1">
    <citation type="submission" date="2025-08" db="UniProtKB">
        <authorList>
            <consortium name="RefSeq"/>
        </authorList>
    </citation>
    <scope>IDENTIFICATION</scope>
</reference>
<keyword evidence="7" id="KW-0833">Ubl conjugation pathway</keyword>
<dbReference type="FunFam" id="6.10.140.2220:FF:000006">
    <property type="entry name" value="Ubiquitin carboxyl-terminal hydrolase 15"/>
    <property type="match status" value="1"/>
</dbReference>
<dbReference type="GO" id="GO:0004843">
    <property type="term" value="F:cysteine-type deubiquitinase activity"/>
    <property type="evidence" value="ECO:0007669"/>
    <property type="project" value="UniProtKB-EC"/>
</dbReference>
<dbReference type="PANTHER" id="PTHR24006">
    <property type="entry name" value="UBIQUITIN CARBOXYL-TERMINAL HYDROLASE"/>
    <property type="match status" value="1"/>
</dbReference>
<evidence type="ECO:0000259" key="13">
    <source>
        <dbReference type="PROSITE" id="PS50235"/>
    </source>
</evidence>
<feature type="region of interest" description="Disordered" evidence="12">
    <location>
        <begin position="921"/>
        <end position="944"/>
    </location>
</feature>
<comment type="similarity">
    <text evidence="2">Belongs to the peptidase C19 family.</text>
</comment>
<keyword evidence="10" id="KW-0862">Zinc</keyword>
<evidence type="ECO:0000256" key="5">
    <source>
        <dbReference type="ARBA" id="ARBA00022723"/>
    </source>
</evidence>
<feature type="compositionally biased region" description="Low complexity" evidence="12">
    <location>
        <begin position="165"/>
        <end position="212"/>
    </location>
</feature>
<sequence length="1027" mass="113282">MPHRGDLGLPGAALVALLLGPLLALLLRRRWRFAAVRRQEVMRLARLAAEEATRAEEEAVLAYRPITAATAAGRGPRTPQCAVCYSPTTTRCSRCKAVRYCSGKCQIIHWRQGHKDECHPPQVDDHYNGHATVSNLKEVEAQQPDLHNDNLEIEGKSKKEPIVTSPERPSSESNFSSEAFSESEFTDTSGTESSSDSFTENSSSSCSTTSGSVKTFNEASANEDHSLLHNASTGEPSSKDPTQQAADLTKVAPEFSRVTSSVHSICCTSNFQQRASNSRTEKVDDKPGGPFSTSIIGSDNCTDAKPSEDAGVCHDALVDSTMGQISGDVGSTNFQLNQQGNANWLGEKSHVHTSSKLSNQASPCQTNSAVEKLSRESAPLEGTVQSDHTVSTALGTVSSGQSNDVWSLQSRQSKSQFTASADRASSSGRVHLVSPDASLEVENASKVCVKLSENKAVPNGISDLKTSVRKVVQQLKSSKVSMHHPSGFGSDISRKYKMLFPYDYFVKLYNCDKVELRPCGLTNCGNSCFANAVLQSLAFTRPLTAYLLQGLHSKACQRREWCFTCEFESLLMKAKQGQSPLSPIGILSHIHKIGSHLGHGREEDAHEFLRYAIDVMHSVCLKEAGSYAVGPLAEETTLIQLTFGGYLRSKIRCMRCWGKSERHERMMDLTVEIQGNIGTLEEALRKFTATEILDGENKYHCNRCKSYERAKKKLTILDAPNILTIALKRFQVNVHKSGKFGKLNKAVKFPEYLDLAPYMSGTNDKSPLYRLYAVVVHLDVMNAAFSGHYVCYVKSTQGKWYKTDDSMVKQVELESVLSKNAYMLLYARCSPHAPSLIRSTISQGPVKSKNSQCKEAVCSEPVKEKARSCSMISHHASSVVQHIGEDHPNWTPNNHFSYEPYNLLDERFLFPKMDSSSDSSSLLSCSDEGSWSTESTRDSSSTDEYSEYIFGESDHYNRNSPLRFSEDSNGYTHSLLNSRHTSEIVSNRHVSDRSKRSILPSNITSSYHEDGSRVNAVKLWSRSASGR</sequence>
<feature type="region of interest" description="Disordered" evidence="12">
    <location>
        <begin position="140"/>
        <end position="212"/>
    </location>
</feature>
<gene>
    <name evidence="16" type="primary">LOC105041399</name>
</gene>
<dbReference type="SUPFAM" id="SSF144232">
    <property type="entry name" value="HIT/MYND zinc finger-like"/>
    <property type="match status" value="1"/>
</dbReference>
<dbReference type="GO" id="GO:0006508">
    <property type="term" value="P:proteolysis"/>
    <property type="evidence" value="ECO:0007669"/>
    <property type="project" value="UniProtKB-KW"/>
</dbReference>
<protein>
    <recommendedName>
        <fullName evidence="3">ubiquitinyl hydrolase 1</fullName>
        <ecNumber evidence="3">3.4.19.12</ecNumber>
    </recommendedName>
</protein>
<evidence type="ECO:0000256" key="4">
    <source>
        <dbReference type="ARBA" id="ARBA00022670"/>
    </source>
</evidence>
<evidence type="ECO:0000256" key="11">
    <source>
        <dbReference type="PROSITE-ProRule" id="PRU00134"/>
    </source>
</evidence>
<dbReference type="PROSITE" id="PS50235">
    <property type="entry name" value="USP_3"/>
    <property type="match status" value="1"/>
</dbReference>
<feature type="region of interest" description="Disordered" evidence="12">
    <location>
        <begin position="348"/>
        <end position="386"/>
    </location>
</feature>
<evidence type="ECO:0000259" key="14">
    <source>
        <dbReference type="PROSITE" id="PS50865"/>
    </source>
</evidence>
<evidence type="ECO:0000256" key="1">
    <source>
        <dbReference type="ARBA" id="ARBA00000707"/>
    </source>
</evidence>
<dbReference type="Proteomes" id="UP000504607">
    <property type="component" value="Chromosome 3"/>
</dbReference>
<dbReference type="KEGG" id="egu:105041399"/>
<feature type="compositionally biased region" description="Basic and acidic residues" evidence="12">
    <location>
        <begin position="146"/>
        <end position="161"/>
    </location>
</feature>
<evidence type="ECO:0000256" key="8">
    <source>
        <dbReference type="ARBA" id="ARBA00022801"/>
    </source>
</evidence>
<dbReference type="SUPFAM" id="SSF54001">
    <property type="entry name" value="Cysteine proteinases"/>
    <property type="match status" value="1"/>
</dbReference>
<dbReference type="GO" id="GO:0005829">
    <property type="term" value="C:cytosol"/>
    <property type="evidence" value="ECO:0007669"/>
    <property type="project" value="TreeGrafter"/>
</dbReference>
<comment type="catalytic activity">
    <reaction evidence="1">
        <text>Thiol-dependent hydrolysis of ester, thioester, amide, peptide and isopeptide bonds formed by the C-terminal Gly of ubiquitin (a 76-residue protein attached to proteins as an intracellular targeting signal).</text>
        <dbReference type="EC" id="3.4.19.12"/>
    </reaction>
</comment>
<dbReference type="InParanoid" id="A0A6I9QX32"/>
<keyword evidence="15" id="KW-1185">Reference proteome</keyword>
<evidence type="ECO:0000256" key="9">
    <source>
        <dbReference type="ARBA" id="ARBA00022807"/>
    </source>
</evidence>
<dbReference type="FunFam" id="3.90.70.10:FF:000026">
    <property type="entry name" value="Ubiquitin carboxyl-terminal hydrolase 15"/>
    <property type="match status" value="1"/>
</dbReference>
<dbReference type="PANTHER" id="PTHR24006:SF874">
    <property type="entry name" value="UBIQUITIN CARBOXYL-TERMINAL HYDROLASE 16"/>
    <property type="match status" value="1"/>
</dbReference>
<dbReference type="CDD" id="cd02661">
    <property type="entry name" value="Peptidase_C19E"/>
    <property type="match status" value="1"/>
</dbReference>
<dbReference type="PROSITE" id="PS01360">
    <property type="entry name" value="ZF_MYND_1"/>
    <property type="match status" value="1"/>
</dbReference>
<feature type="compositionally biased region" description="Polar residues" evidence="12">
    <location>
        <begin position="352"/>
        <end position="369"/>
    </location>
</feature>
<dbReference type="GO" id="GO:0008270">
    <property type="term" value="F:zinc ion binding"/>
    <property type="evidence" value="ECO:0007669"/>
    <property type="project" value="UniProtKB-KW"/>
</dbReference>
<dbReference type="InterPro" id="IPR038765">
    <property type="entry name" value="Papain-like_cys_pep_sf"/>
</dbReference>
<evidence type="ECO:0000256" key="10">
    <source>
        <dbReference type="ARBA" id="ARBA00022833"/>
    </source>
</evidence>
<dbReference type="Pfam" id="PF00443">
    <property type="entry name" value="UCH"/>
    <property type="match status" value="1"/>
</dbReference>
<dbReference type="InterPro" id="IPR001394">
    <property type="entry name" value="Peptidase_C19_UCH"/>
</dbReference>
<dbReference type="PROSITE" id="PS50865">
    <property type="entry name" value="ZF_MYND_2"/>
    <property type="match status" value="1"/>
</dbReference>
<dbReference type="InterPro" id="IPR018200">
    <property type="entry name" value="USP_CS"/>
</dbReference>
<dbReference type="Gene3D" id="3.90.70.10">
    <property type="entry name" value="Cysteine proteinases"/>
    <property type="match status" value="1"/>
</dbReference>
<dbReference type="GO" id="GO:0005634">
    <property type="term" value="C:nucleus"/>
    <property type="evidence" value="ECO:0007669"/>
    <property type="project" value="TreeGrafter"/>
</dbReference>
<dbReference type="AlphaFoldDB" id="A0A6I9QX32"/>
<dbReference type="PROSITE" id="PS00972">
    <property type="entry name" value="USP_1"/>
    <property type="match status" value="1"/>
</dbReference>
<dbReference type="InterPro" id="IPR050164">
    <property type="entry name" value="Peptidase_C19"/>
</dbReference>
<feature type="compositionally biased region" description="Low complexity" evidence="12">
    <location>
        <begin position="921"/>
        <end position="943"/>
    </location>
</feature>
<feature type="domain" description="MYND-type" evidence="14">
    <location>
        <begin position="81"/>
        <end position="118"/>
    </location>
</feature>
<dbReference type="GO" id="GO:0016579">
    <property type="term" value="P:protein deubiquitination"/>
    <property type="evidence" value="ECO:0007669"/>
    <property type="project" value="InterPro"/>
</dbReference>
<dbReference type="OrthoDB" id="420187at2759"/>